<feature type="domain" description="Protein kinase" evidence="1">
    <location>
        <begin position="19"/>
        <end position="287"/>
    </location>
</feature>
<organism evidence="2 3">
    <name type="scientific">Tritrichomonas musculus</name>
    <dbReference type="NCBI Taxonomy" id="1915356"/>
    <lineage>
        <taxon>Eukaryota</taxon>
        <taxon>Metamonada</taxon>
        <taxon>Parabasalia</taxon>
        <taxon>Tritrichomonadida</taxon>
        <taxon>Tritrichomonadidae</taxon>
        <taxon>Tritrichomonas</taxon>
    </lineage>
</organism>
<dbReference type="SUPFAM" id="SSF56112">
    <property type="entry name" value="Protein kinase-like (PK-like)"/>
    <property type="match status" value="1"/>
</dbReference>
<dbReference type="EMBL" id="JAPFFF010000052">
    <property type="protein sequence ID" value="KAK8839246.1"/>
    <property type="molecule type" value="Genomic_DNA"/>
</dbReference>
<dbReference type="Gene3D" id="1.10.510.10">
    <property type="entry name" value="Transferase(Phosphotransferase) domain 1"/>
    <property type="match status" value="1"/>
</dbReference>
<comment type="caution">
    <text evidence="2">The sequence shown here is derived from an EMBL/GenBank/DDBJ whole genome shotgun (WGS) entry which is preliminary data.</text>
</comment>
<protein>
    <recommendedName>
        <fullName evidence="1">Protein kinase domain-containing protein</fullName>
    </recommendedName>
</protein>
<dbReference type="InterPro" id="IPR050167">
    <property type="entry name" value="Ser_Thr_protein_kinase"/>
</dbReference>
<evidence type="ECO:0000259" key="1">
    <source>
        <dbReference type="PROSITE" id="PS50011"/>
    </source>
</evidence>
<dbReference type="Proteomes" id="UP001470230">
    <property type="component" value="Unassembled WGS sequence"/>
</dbReference>
<name>A0ABR2GZC6_9EUKA</name>
<gene>
    <name evidence="2" type="ORF">M9Y10_032175</name>
</gene>
<evidence type="ECO:0000313" key="3">
    <source>
        <dbReference type="Proteomes" id="UP001470230"/>
    </source>
</evidence>
<proteinExistence type="predicted"/>
<keyword evidence="3" id="KW-1185">Reference proteome</keyword>
<accession>A0ABR2GZC6</accession>
<dbReference type="PROSITE" id="PS50011">
    <property type="entry name" value="PROTEIN_KINASE_DOM"/>
    <property type="match status" value="1"/>
</dbReference>
<dbReference type="Pfam" id="PF00069">
    <property type="entry name" value="Pkinase"/>
    <property type="match status" value="1"/>
</dbReference>
<evidence type="ECO:0000313" key="2">
    <source>
        <dbReference type="EMBL" id="KAK8839246.1"/>
    </source>
</evidence>
<reference evidence="2 3" key="1">
    <citation type="submission" date="2024-04" db="EMBL/GenBank/DDBJ databases">
        <title>Tritrichomonas musculus Genome.</title>
        <authorList>
            <person name="Alves-Ferreira E."/>
            <person name="Grigg M."/>
            <person name="Lorenzi H."/>
            <person name="Galac M."/>
        </authorList>
    </citation>
    <scope>NUCLEOTIDE SEQUENCE [LARGE SCALE GENOMIC DNA]</scope>
    <source>
        <strain evidence="2 3">EAF2021</strain>
    </source>
</reference>
<dbReference type="InterPro" id="IPR000719">
    <property type="entry name" value="Prot_kinase_dom"/>
</dbReference>
<dbReference type="PANTHER" id="PTHR23257">
    <property type="entry name" value="SERINE-THREONINE PROTEIN KINASE"/>
    <property type="match status" value="1"/>
</dbReference>
<sequence length="315" mass="36745">MTEHINDIPAYLLDIDNFQALKELPVKLNVGKLVLMKHIPTGRIVTARFLNDGFADIHIQRLFFREIWIQIRLRHPCIQRFRGFTLLRDDRPYTPALIHDYSNYGTLQDYIDGTIKLTPTQKTKIAFAIAYGMQYVHSLNVLHRNLKPTKILFNKQLEPLISDFFLSLVIPENPNKTEDQENEIIVEESAGTKEWKSPEMASRLDDKYHLTLKSDVFQYGQIIGCLLSGKDVEVYPNDVDKWDLTYDQIYQSYESTEKMIEMLYVFCLSPDLASRPSFSKIVNDMFLSDDDSNIPVFDGTNLEEFKEYRQRLINS</sequence>
<dbReference type="InterPro" id="IPR011009">
    <property type="entry name" value="Kinase-like_dom_sf"/>
</dbReference>